<dbReference type="Proteomes" id="UP000223913">
    <property type="component" value="Unassembled WGS sequence"/>
</dbReference>
<evidence type="ECO:0008006" key="4">
    <source>
        <dbReference type="Google" id="ProtNLM"/>
    </source>
</evidence>
<name>A0A2D0MZT5_FLAN2</name>
<dbReference type="AlphaFoldDB" id="A0A2D0MZT5"/>
<evidence type="ECO:0000256" key="1">
    <source>
        <dbReference type="SAM" id="SignalP"/>
    </source>
</evidence>
<dbReference type="RefSeq" id="WP_099154950.1">
    <property type="nucleotide sequence ID" value="NZ_PDUD01000051.1"/>
</dbReference>
<evidence type="ECO:0000313" key="3">
    <source>
        <dbReference type="Proteomes" id="UP000223913"/>
    </source>
</evidence>
<reference evidence="2 3" key="1">
    <citation type="submission" date="2017-10" db="EMBL/GenBank/DDBJ databases">
        <title>The draft genome sequence of Lewinella nigricans NBRC 102662.</title>
        <authorList>
            <person name="Wang K."/>
        </authorList>
    </citation>
    <scope>NUCLEOTIDE SEQUENCE [LARGE SCALE GENOMIC DNA]</scope>
    <source>
        <strain evidence="2 3">NBRC 102662</strain>
    </source>
</reference>
<gene>
    <name evidence="2" type="ORF">CRP01_36060</name>
</gene>
<dbReference type="OrthoDB" id="1494361at2"/>
<organism evidence="2 3">
    <name type="scientific">Flavilitoribacter nigricans (strain ATCC 23147 / DSM 23189 / NBRC 102662 / NCIMB 1420 / SS-2)</name>
    <name type="common">Lewinella nigricans</name>
    <dbReference type="NCBI Taxonomy" id="1122177"/>
    <lineage>
        <taxon>Bacteria</taxon>
        <taxon>Pseudomonadati</taxon>
        <taxon>Bacteroidota</taxon>
        <taxon>Saprospiria</taxon>
        <taxon>Saprospirales</taxon>
        <taxon>Lewinellaceae</taxon>
        <taxon>Flavilitoribacter</taxon>
    </lineage>
</organism>
<proteinExistence type="predicted"/>
<keyword evidence="3" id="KW-1185">Reference proteome</keyword>
<feature type="chain" id="PRO_5012971561" description="DUF4292 domain-containing protein" evidence="1">
    <location>
        <begin position="19"/>
        <end position="220"/>
    </location>
</feature>
<dbReference type="PROSITE" id="PS51257">
    <property type="entry name" value="PROKAR_LIPOPROTEIN"/>
    <property type="match status" value="1"/>
</dbReference>
<dbReference type="EMBL" id="PDUD01000051">
    <property type="protein sequence ID" value="PHN01636.1"/>
    <property type="molecule type" value="Genomic_DNA"/>
</dbReference>
<accession>A0A2D0MZT5</accession>
<feature type="signal peptide" evidence="1">
    <location>
        <begin position="1"/>
        <end position="18"/>
    </location>
</feature>
<keyword evidence="1" id="KW-0732">Signal</keyword>
<comment type="caution">
    <text evidence="2">The sequence shown here is derived from an EMBL/GenBank/DDBJ whole genome shotgun (WGS) entry which is preliminary data.</text>
</comment>
<protein>
    <recommendedName>
        <fullName evidence="4">DUF4292 domain-containing protein</fullName>
    </recommendedName>
</protein>
<evidence type="ECO:0000313" key="2">
    <source>
        <dbReference type="EMBL" id="PHN01636.1"/>
    </source>
</evidence>
<sequence>MKMYYACLSLLALPFFLACQPAVDLPDGTFSETELRRYQSLGTNGANEVLTEANDDYLKIGVKSGALYVANICLCNGDEMIILHASAALGKMTYQKTAEGKWPTPTEKFDFGMRETGLDKATIAKRKGYLQENGWIANTMEMGNPGETEFMISKELLRELGDEISIAVSLMPASDPDRIIDFPQGKAPGCAAKSLVGGYLEAAYDFQPGQWYTVPPTSGR</sequence>